<sequence length="47" mass="5052">MNSKSDRLYIRVTEAEKALIQAAADRAGHPVSRFVVAAALAAARKVK</sequence>
<reference evidence="3" key="1">
    <citation type="submission" date="2020-09" db="EMBL/GenBank/DDBJ databases">
        <title>Bosea spartocytisi sp. nov. a root nodule endophyte of Spartocytisus supranubius in the high mountain ecosystem fo the Teide National Park (Canary Islands, Spain).</title>
        <authorList>
            <person name="Pulido-Suarez L."/>
            <person name="Peix A."/>
            <person name="Igual J.M."/>
            <person name="Socas-Perez N."/>
            <person name="Velazquez E."/>
            <person name="Flores-Felix J.D."/>
            <person name="Leon-Barrios M."/>
        </authorList>
    </citation>
    <scope>NUCLEOTIDE SEQUENCE</scope>
    <source>
        <strain evidence="3">SSUT16</strain>
    </source>
</reference>
<protein>
    <submittedName>
        <fullName evidence="3">DUF1778 domain-containing protein</fullName>
    </submittedName>
</protein>
<dbReference type="EMBL" id="JACXWY010000001">
    <property type="protein sequence ID" value="MBD3844231.1"/>
    <property type="molecule type" value="Genomic_DNA"/>
</dbReference>
<dbReference type="InterPro" id="IPR010985">
    <property type="entry name" value="Ribbon_hlx_hlx"/>
</dbReference>
<evidence type="ECO:0000256" key="1">
    <source>
        <dbReference type="ARBA" id="ARBA00022649"/>
    </source>
</evidence>
<gene>
    <name evidence="3" type="ORF">IED13_00875</name>
</gene>
<keyword evidence="1" id="KW-1277">Toxin-antitoxin system</keyword>
<keyword evidence="4" id="KW-1185">Reference proteome</keyword>
<dbReference type="AlphaFoldDB" id="A0A927E785"/>
<comment type="similarity">
    <text evidence="2">Belongs to the TacA antitoxin family.</text>
</comment>
<accession>A0A927E785</accession>
<dbReference type="Pfam" id="PF08681">
    <property type="entry name" value="TacA1"/>
    <property type="match status" value="1"/>
</dbReference>
<name>A0A927E785_9HYPH</name>
<dbReference type="RefSeq" id="WP_191123047.1">
    <property type="nucleotide sequence ID" value="NZ_JACXWY010000001.1"/>
</dbReference>
<dbReference type="InterPro" id="IPR014795">
    <property type="entry name" value="TacA_1-like"/>
</dbReference>
<organism evidence="3 4">
    <name type="scientific">Bosea spartocytisi</name>
    <dbReference type="NCBI Taxonomy" id="2773451"/>
    <lineage>
        <taxon>Bacteria</taxon>
        <taxon>Pseudomonadati</taxon>
        <taxon>Pseudomonadota</taxon>
        <taxon>Alphaproteobacteria</taxon>
        <taxon>Hyphomicrobiales</taxon>
        <taxon>Boseaceae</taxon>
        <taxon>Bosea</taxon>
    </lineage>
</organism>
<proteinExistence type="inferred from homology"/>
<dbReference type="Gene3D" id="1.20.5.780">
    <property type="entry name" value="Single helix bin"/>
    <property type="match status" value="1"/>
</dbReference>
<evidence type="ECO:0000313" key="4">
    <source>
        <dbReference type="Proteomes" id="UP000619295"/>
    </source>
</evidence>
<evidence type="ECO:0000256" key="2">
    <source>
        <dbReference type="ARBA" id="ARBA00049988"/>
    </source>
</evidence>
<evidence type="ECO:0000313" key="3">
    <source>
        <dbReference type="EMBL" id="MBD3844231.1"/>
    </source>
</evidence>
<dbReference type="SUPFAM" id="SSF47598">
    <property type="entry name" value="Ribbon-helix-helix"/>
    <property type="match status" value="1"/>
</dbReference>
<dbReference type="GO" id="GO:0006355">
    <property type="term" value="P:regulation of DNA-templated transcription"/>
    <property type="evidence" value="ECO:0007669"/>
    <property type="project" value="InterPro"/>
</dbReference>
<dbReference type="Proteomes" id="UP000619295">
    <property type="component" value="Unassembled WGS sequence"/>
</dbReference>
<comment type="caution">
    <text evidence="3">The sequence shown here is derived from an EMBL/GenBank/DDBJ whole genome shotgun (WGS) entry which is preliminary data.</text>
</comment>